<evidence type="ECO:0000313" key="6">
    <source>
        <dbReference type="Proteomes" id="UP000655225"/>
    </source>
</evidence>
<evidence type="ECO:0000256" key="1">
    <source>
        <dbReference type="ARBA" id="ARBA00005474"/>
    </source>
</evidence>
<dbReference type="PROSITE" id="PS50891">
    <property type="entry name" value="LOB"/>
    <property type="match status" value="1"/>
</dbReference>
<evidence type="ECO:0000256" key="3">
    <source>
        <dbReference type="SAM" id="MobiDB-lite"/>
    </source>
</evidence>
<dbReference type="Proteomes" id="UP000655225">
    <property type="component" value="Unassembled WGS sequence"/>
</dbReference>
<evidence type="ECO:0000256" key="2">
    <source>
        <dbReference type="SAM" id="Coils"/>
    </source>
</evidence>
<organism evidence="5 6">
    <name type="scientific">Tetracentron sinense</name>
    <name type="common">Spur-leaf</name>
    <dbReference type="NCBI Taxonomy" id="13715"/>
    <lineage>
        <taxon>Eukaryota</taxon>
        <taxon>Viridiplantae</taxon>
        <taxon>Streptophyta</taxon>
        <taxon>Embryophyta</taxon>
        <taxon>Tracheophyta</taxon>
        <taxon>Spermatophyta</taxon>
        <taxon>Magnoliopsida</taxon>
        <taxon>Trochodendrales</taxon>
        <taxon>Trochodendraceae</taxon>
        <taxon>Tetracentron</taxon>
    </lineage>
</organism>
<gene>
    <name evidence="5" type="ORF">HHK36_030878</name>
</gene>
<evidence type="ECO:0000259" key="4">
    <source>
        <dbReference type="PROSITE" id="PS50891"/>
    </source>
</evidence>
<dbReference type="Pfam" id="PF03195">
    <property type="entry name" value="LOB"/>
    <property type="match status" value="1"/>
</dbReference>
<comment type="caution">
    <text evidence="5">The sequence shown here is derived from an EMBL/GenBank/DDBJ whole genome shotgun (WGS) entry which is preliminary data.</text>
</comment>
<dbReference type="EMBL" id="JABCRI010000024">
    <property type="protein sequence ID" value="KAF8377497.1"/>
    <property type="molecule type" value="Genomic_DNA"/>
</dbReference>
<feature type="compositionally biased region" description="Polar residues" evidence="3">
    <location>
        <begin position="232"/>
        <end position="242"/>
    </location>
</feature>
<keyword evidence="6" id="KW-1185">Reference proteome</keyword>
<comment type="similarity">
    <text evidence="1">Belongs to the LOB domain-containing protein family.</text>
</comment>
<evidence type="ECO:0000313" key="5">
    <source>
        <dbReference type="EMBL" id="KAF8377497.1"/>
    </source>
</evidence>
<protein>
    <recommendedName>
        <fullName evidence="4">LOB domain-containing protein</fullName>
    </recommendedName>
</protein>
<dbReference type="AlphaFoldDB" id="A0A835CYP7"/>
<keyword evidence="2" id="KW-0175">Coiled coil</keyword>
<dbReference type="InterPro" id="IPR004883">
    <property type="entry name" value="LOB"/>
</dbReference>
<feature type="compositionally biased region" description="Low complexity" evidence="3">
    <location>
        <begin position="211"/>
        <end position="222"/>
    </location>
</feature>
<name>A0A835CYP7_TETSI</name>
<sequence>METTQKYPYTCARCKWMRMKCTKECEFAPYFPGNDPKKFENVKRLFGASNVSKLLKNLDPRLREAAVKSMVYEANARVNDPVYGCVRLVVQLQQRIKQVQLELNNTMKQVLQLRRQHQNSFLYNSPLFIREPQQHEQQWLDAQQFAAGEQQEMLRMMYEQQQNHNQMEMLRMMYEQQQEPQRQQQQMLAAQEYTAVVAAGEQQEMLRMQYEQQQQQNHNQMEMLRRHHGGQLENQFQVVQTEPQQPQGDGRDGDRGVGPSF</sequence>
<feature type="coiled-coil region" evidence="2">
    <location>
        <begin position="89"/>
        <end position="116"/>
    </location>
</feature>
<accession>A0A835CYP7</accession>
<dbReference type="PANTHER" id="PTHR31301:SF68">
    <property type="entry name" value="LOB DOMAIN-CONTAINING PROTEIN 32-RELATED"/>
    <property type="match status" value="1"/>
</dbReference>
<dbReference type="OMA" id="MLRMMYE"/>
<proteinExistence type="inferred from homology"/>
<feature type="domain" description="LOB" evidence="4">
    <location>
        <begin position="9"/>
        <end position="110"/>
    </location>
</feature>
<feature type="region of interest" description="Disordered" evidence="3">
    <location>
        <begin position="211"/>
        <end position="261"/>
    </location>
</feature>
<dbReference type="PANTHER" id="PTHR31301">
    <property type="entry name" value="LOB DOMAIN-CONTAINING PROTEIN 4-RELATED"/>
    <property type="match status" value="1"/>
</dbReference>
<reference evidence="5 6" key="1">
    <citation type="submission" date="2020-04" db="EMBL/GenBank/DDBJ databases">
        <title>Plant Genome Project.</title>
        <authorList>
            <person name="Zhang R.-G."/>
        </authorList>
    </citation>
    <scope>NUCLEOTIDE SEQUENCE [LARGE SCALE GENOMIC DNA]</scope>
    <source>
        <strain evidence="5">YNK0</strain>
        <tissue evidence="5">Leaf</tissue>
    </source>
</reference>